<dbReference type="Proteomes" id="UP001056120">
    <property type="component" value="Linkage Group LG01"/>
</dbReference>
<protein>
    <submittedName>
        <fullName evidence="1">Uncharacterized protein</fullName>
    </submittedName>
</protein>
<reference evidence="2" key="1">
    <citation type="journal article" date="2022" name="Mol. Ecol. Resour.">
        <title>The genomes of chicory, endive, great burdock and yacon provide insights into Asteraceae palaeo-polyploidization history and plant inulin production.</title>
        <authorList>
            <person name="Fan W."/>
            <person name="Wang S."/>
            <person name="Wang H."/>
            <person name="Wang A."/>
            <person name="Jiang F."/>
            <person name="Liu H."/>
            <person name="Zhao H."/>
            <person name="Xu D."/>
            <person name="Zhang Y."/>
        </authorList>
    </citation>
    <scope>NUCLEOTIDE SEQUENCE [LARGE SCALE GENOMIC DNA]</scope>
    <source>
        <strain evidence="2">cv. Yunnan</strain>
    </source>
</reference>
<organism evidence="1 2">
    <name type="scientific">Smallanthus sonchifolius</name>
    <dbReference type="NCBI Taxonomy" id="185202"/>
    <lineage>
        <taxon>Eukaryota</taxon>
        <taxon>Viridiplantae</taxon>
        <taxon>Streptophyta</taxon>
        <taxon>Embryophyta</taxon>
        <taxon>Tracheophyta</taxon>
        <taxon>Spermatophyta</taxon>
        <taxon>Magnoliopsida</taxon>
        <taxon>eudicotyledons</taxon>
        <taxon>Gunneridae</taxon>
        <taxon>Pentapetalae</taxon>
        <taxon>asterids</taxon>
        <taxon>campanulids</taxon>
        <taxon>Asterales</taxon>
        <taxon>Asteraceae</taxon>
        <taxon>Asteroideae</taxon>
        <taxon>Heliantheae alliance</taxon>
        <taxon>Millerieae</taxon>
        <taxon>Smallanthus</taxon>
    </lineage>
</organism>
<name>A0ACB9K1Y6_9ASTR</name>
<sequence length="533" mass="59887">MKKLLAKGISNGFSAKKRSPSILAKLMGRGRRSSKNAVRSSNERTKNTELVCSATECRWRDATEPVPEISSQVKEGFESGHVGLYGYDYCGDGSLHLLRSGSASESEEITVPSRIIFGQHDRLTHSLSRISESSLIREATNRMLERWNITHNKEDVGTVSKVSMLGEMLSSPSDKETRPAESDNVTGLVGVSDIFASPTGLGAILGDCSMDGQEDRHLISTSRSTSLPPSFNDPIHKRNICHEDDADEKVYSDPSNQGFRKVQKDVFNSEEDTTLNDVRSNRRFLSSQKSTGTYFKNEDPAKYQQSISDTDVDAQLSGPESEDEAFSSDCLESINSRIQDLKKNLHLLTVGSTLISNKLTLIPKVKHIGQLSSAAIPESVGPESSYMAHILQTLENYATAWQSDQTTHHPIDRRLLYHLEKYYFEGTVLLRNEKRLFYDYIEQMSARASKSTVAYPWVNPVKRESQLRLPKLNLNDQIRNVVDEIGKDEDEDFFEIYYDKDSEWVQPTNEIDILGKFIAELVLNDLLLEVVDV</sequence>
<comment type="caution">
    <text evidence="1">The sequence shown here is derived from an EMBL/GenBank/DDBJ whole genome shotgun (WGS) entry which is preliminary data.</text>
</comment>
<evidence type="ECO:0000313" key="2">
    <source>
        <dbReference type="Proteomes" id="UP001056120"/>
    </source>
</evidence>
<evidence type="ECO:0000313" key="1">
    <source>
        <dbReference type="EMBL" id="KAI3826220.1"/>
    </source>
</evidence>
<keyword evidence="2" id="KW-1185">Reference proteome</keyword>
<reference evidence="1 2" key="2">
    <citation type="journal article" date="2022" name="Mol. Ecol. Resour.">
        <title>The genomes of chicory, endive, great burdock and yacon provide insights into Asteraceae paleo-polyploidization history and plant inulin production.</title>
        <authorList>
            <person name="Fan W."/>
            <person name="Wang S."/>
            <person name="Wang H."/>
            <person name="Wang A."/>
            <person name="Jiang F."/>
            <person name="Liu H."/>
            <person name="Zhao H."/>
            <person name="Xu D."/>
            <person name="Zhang Y."/>
        </authorList>
    </citation>
    <scope>NUCLEOTIDE SEQUENCE [LARGE SCALE GENOMIC DNA]</scope>
    <source>
        <strain evidence="2">cv. Yunnan</strain>
        <tissue evidence="1">Leaves</tissue>
    </source>
</reference>
<accession>A0ACB9K1Y6</accession>
<dbReference type="EMBL" id="CM042018">
    <property type="protein sequence ID" value="KAI3826220.1"/>
    <property type="molecule type" value="Genomic_DNA"/>
</dbReference>
<gene>
    <name evidence="1" type="ORF">L1987_00265</name>
</gene>
<proteinExistence type="predicted"/>